<dbReference type="PANTHER" id="PTHR48207">
    <property type="entry name" value="SUCCINATE--HYDROXYMETHYLGLUTARATE COA-TRANSFERASE"/>
    <property type="match status" value="1"/>
</dbReference>
<dbReference type="InterPro" id="IPR050483">
    <property type="entry name" value="CoA-transferase_III_domain"/>
</dbReference>
<evidence type="ECO:0000313" key="3">
    <source>
        <dbReference type="EMBL" id="HBQ49285.1"/>
    </source>
</evidence>
<proteinExistence type="predicted"/>
<gene>
    <name evidence="3" type="ORF">DD728_10455</name>
</gene>
<dbReference type="SUPFAM" id="SSF89796">
    <property type="entry name" value="CoA-transferase family III (CaiB/BaiF)"/>
    <property type="match status" value="1"/>
</dbReference>
<dbReference type="AlphaFoldDB" id="A0A356W8E2"/>
<dbReference type="Gene3D" id="3.30.1540.10">
    <property type="entry name" value="formyl-coa transferase, domain 3"/>
    <property type="match status" value="1"/>
</dbReference>
<feature type="region of interest" description="Disordered" evidence="2">
    <location>
        <begin position="40"/>
        <end position="59"/>
    </location>
</feature>
<dbReference type="Pfam" id="PF02515">
    <property type="entry name" value="CoA_transf_3"/>
    <property type="match status" value="1"/>
</dbReference>
<dbReference type="Proteomes" id="UP000263957">
    <property type="component" value="Unassembled WGS sequence"/>
</dbReference>
<evidence type="ECO:0000256" key="2">
    <source>
        <dbReference type="SAM" id="MobiDB-lite"/>
    </source>
</evidence>
<reference evidence="3 4" key="1">
    <citation type="journal article" date="2018" name="Nat. Biotechnol.">
        <title>A standardized bacterial taxonomy based on genome phylogeny substantially revises the tree of life.</title>
        <authorList>
            <person name="Parks D.H."/>
            <person name="Chuvochina M."/>
            <person name="Waite D.W."/>
            <person name="Rinke C."/>
            <person name="Skarshewski A."/>
            <person name="Chaumeil P.A."/>
            <person name="Hugenholtz P."/>
        </authorList>
    </citation>
    <scope>NUCLEOTIDE SEQUENCE [LARGE SCALE GENOMIC DNA]</scope>
    <source>
        <strain evidence="3">UBA10378</strain>
    </source>
</reference>
<sequence length="413" mass="43875">MAQALAGLRVLDLSRVLAGPWATQLLGDLGAEIIKIERPGRGDDTRSWSPPFQYGSDPSKREASYFLSANRNKKSVCVDITRVEGQNIIRQLAKTSDVLIENFKTGSLAKYGLDAETLCAENPGLIYCSITGFGQTGPYASQPGYDLLIQAMGGLMSITGVPDGKPGAGPMKVGVALVDILTGLYAANAVQAALRHRDKTGEGQAIDISLLDSLVAALANQSQGFLATAQSPSRMGNAHPSIAPYDVFKTGDGHIVLAVGNDDQFEDLCSRLGLSELSKDPRFRSNANRVQNRTVLTDILHNTLQTATTSYWLDTLDGCKAPVGPVNRVGDVFADPHIQARNTRITLPHSSLGDVSGVAFPARLSRTPAEYVSAAPILGEHTQDVLKTLLGYSDEALSALGTDGVINTPSETD</sequence>
<dbReference type="InterPro" id="IPR044855">
    <property type="entry name" value="CoA-Trfase_III_dom3_sf"/>
</dbReference>
<dbReference type="InterPro" id="IPR003673">
    <property type="entry name" value="CoA-Trfase_fam_III"/>
</dbReference>
<name>A0A356W8E2_9PROT</name>
<dbReference type="Gene3D" id="3.40.50.10540">
    <property type="entry name" value="Crotonobetainyl-coa:carnitine coa-transferase, domain 1"/>
    <property type="match status" value="1"/>
</dbReference>
<accession>A0A356W8E2</accession>
<evidence type="ECO:0000313" key="4">
    <source>
        <dbReference type="Proteomes" id="UP000263957"/>
    </source>
</evidence>
<organism evidence="3 4">
    <name type="scientific">Hyphomonas atlantica</name>
    <dbReference type="NCBI Taxonomy" id="1280948"/>
    <lineage>
        <taxon>Bacteria</taxon>
        <taxon>Pseudomonadati</taxon>
        <taxon>Pseudomonadota</taxon>
        <taxon>Alphaproteobacteria</taxon>
        <taxon>Hyphomonadales</taxon>
        <taxon>Hyphomonadaceae</taxon>
        <taxon>Hyphomonas</taxon>
    </lineage>
</organism>
<keyword evidence="1 3" id="KW-0808">Transferase</keyword>
<dbReference type="EMBL" id="DOGS01000207">
    <property type="protein sequence ID" value="HBQ49285.1"/>
    <property type="molecule type" value="Genomic_DNA"/>
</dbReference>
<dbReference type="PANTHER" id="PTHR48207:SF3">
    <property type="entry name" value="SUCCINATE--HYDROXYMETHYLGLUTARATE COA-TRANSFERASE"/>
    <property type="match status" value="1"/>
</dbReference>
<evidence type="ECO:0000256" key="1">
    <source>
        <dbReference type="ARBA" id="ARBA00022679"/>
    </source>
</evidence>
<dbReference type="GO" id="GO:0008410">
    <property type="term" value="F:CoA-transferase activity"/>
    <property type="evidence" value="ECO:0007669"/>
    <property type="project" value="TreeGrafter"/>
</dbReference>
<protein>
    <submittedName>
        <fullName evidence="3">CoA transferase</fullName>
    </submittedName>
</protein>
<comment type="caution">
    <text evidence="3">The sequence shown here is derived from an EMBL/GenBank/DDBJ whole genome shotgun (WGS) entry which is preliminary data.</text>
</comment>
<dbReference type="InterPro" id="IPR023606">
    <property type="entry name" value="CoA-Trfase_III_dom_1_sf"/>
</dbReference>